<dbReference type="Proteomes" id="UP001370348">
    <property type="component" value="Chromosome"/>
</dbReference>
<accession>A0ABZ2LSK7</accession>
<sequence>MMDPITAEIIDVVGVLRGGDRTGARIRFADLWLRVQHGDAFHRCVLCHYMADAQDEVEKELHWDQLALHAASFATEAQSTRAFEGVTLASFFPELHLNLAADYEKLGDLELARFHVLKAREKLGGLPDSELVNVTRMALERLDRRLG</sequence>
<dbReference type="RefSeq" id="WP_394823372.1">
    <property type="nucleotide sequence ID" value="NZ_CP089984.1"/>
</dbReference>
<name>A0ABZ2LSK7_9BACT</name>
<reference evidence="1 2" key="1">
    <citation type="submission" date="2021-12" db="EMBL/GenBank/DDBJ databases">
        <title>Discovery of the Pendulisporaceae a myxobacterial family with distinct sporulation behavior and unique specialized metabolism.</title>
        <authorList>
            <person name="Garcia R."/>
            <person name="Popoff A."/>
            <person name="Bader C.D."/>
            <person name="Loehr J."/>
            <person name="Walesch S."/>
            <person name="Walt C."/>
            <person name="Boldt J."/>
            <person name="Bunk B."/>
            <person name="Haeckl F.J.F.P.J."/>
            <person name="Gunesch A.P."/>
            <person name="Birkelbach J."/>
            <person name="Nuebel U."/>
            <person name="Pietschmann T."/>
            <person name="Bach T."/>
            <person name="Mueller R."/>
        </authorList>
    </citation>
    <scope>NUCLEOTIDE SEQUENCE [LARGE SCALE GENOMIC DNA]</scope>
    <source>
        <strain evidence="1 2">MSr11954</strain>
    </source>
</reference>
<evidence type="ECO:0000313" key="1">
    <source>
        <dbReference type="EMBL" id="WXB13757.1"/>
    </source>
</evidence>
<dbReference type="EMBL" id="CP089984">
    <property type="protein sequence ID" value="WXB13757.1"/>
    <property type="molecule type" value="Genomic_DNA"/>
</dbReference>
<organism evidence="1 2">
    <name type="scientific">Pendulispora albinea</name>
    <dbReference type="NCBI Taxonomy" id="2741071"/>
    <lineage>
        <taxon>Bacteria</taxon>
        <taxon>Pseudomonadati</taxon>
        <taxon>Myxococcota</taxon>
        <taxon>Myxococcia</taxon>
        <taxon>Myxococcales</taxon>
        <taxon>Sorangiineae</taxon>
        <taxon>Pendulisporaceae</taxon>
        <taxon>Pendulispora</taxon>
    </lineage>
</organism>
<evidence type="ECO:0000313" key="2">
    <source>
        <dbReference type="Proteomes" id="UP001370348"/>
    </source>
</evidence>
<protein>
    <recommendedName>
        <fullName evidence="3">Tetratricopeptide repeat protein</fullName>
    </recommendedName>
</protein>
<proteinExistence type="predicted"/>
<keyword evidence="2" id="KW-1185">Reference proteome</keyword>
<gene>
    <name evidence="1" type="ORF">LZC94_38720</name>
</gene>
<evidence type="ECO:0008006" key="3">
    <source>
        <dbReference type="Google" id="ProtNLM"/>
    </source>
</evidence>